<protein>
    <recommendedName>
        <fullName evidence="3">NACHT domain-containing protein</fullName>
    </recommendedName>
</protein>
<dbReference type="PANTHER" id="PTHR10039:SF5">
    <property type="entry name" value="NACHT DOMAIN-CONTAINING PROTEIN"/>
    <property type="match status" value="1"/>
</dbReference>
<proteinExistence type="predicted"/>
<reference evidence="1 2" key="1">
    <citation type="submission" date="2024-04" db="EMBL/GenBank/DDBJ databases">
        <title>Phyllosticta paracitricarpa is synonymous to the EU quarantine fungus P. citricarpa based on phylogenomic analyses.</title>
        <authorList>
            <consortium name="Lawrence Berkeley National Laboratory"/>
            <person name="Van Ingen-Buijs V.A."/>
            <person name="Van Westerhoven A.C."/>
            <person name="Haridas S."/>
            <person name="Skiadas P."/>
            <person name="Martin F."/>
            <person name="Groenewald J.Z."/>
            <person name="Crous P.W."/>
            <person name="Seidl M.F."/>
        </authorList>
    </citation>
    <scope>NUCLEOTIDE SEQUENCE [LARGE SCALE GENOMIC DNA]</scope>
    <source>
        <strain evidence="1 2">CBS 123371</strain>
    </source>
</reference>
<gene>
    <name evidence="1" type="ORF">IWZ03DRAFT_212615</name>
</gene>
<name>A0ABR1KMR4_9PEZI</name>
<comment type="caution">
    <text evidence="1">The sequence shown here is derived from an EMBL/GenBank/DDBJ whole genome shotgun (WGS) entry which is preliminary data.</text>
</comment>
<evidence type="ECO:0008006" key="3">
    <source>
        <dbReference type="Google" id="ProtNLM"/>
    </source>
</evidence>
<organism evidence="1 2">
    <name type="scientific">Phyllosticta citriasiana</name>
    <dbReference type="NCBI Taxonomy" id="595635"/>
    <lineage>
        <taxon>Eukaryota</taxon>
        <taxon>Fungi</taxon>
        <taxon>Dikarya</taxon>
        <taxon>Ascomycota</taxon>
        <taxon>Pezizomycotina</taxon>
        <taxon>Dothideomycetes</taxon>
        <taxon>Dothideomycetes incertae sedis</taxon>
        <taxon>Botryosphaeriales</taxon>
        <taxon>Phyllostictaceae</taxon>
        <taxon>Phyllosticta</taxon>
    </lineage>
</organism>
<evidence type="ECO:0000313" key="2">
    <source>
        <dbReference type="Proteomes" id="UP001363622"/>
    </source>
</evidence>
<sequence>MIYQERQLIKVIKSAWKEKHQHLTFSETSGWSLDQLERAFKSCLHHKPPGVKLFLFVDGLDEFESMDDQDTLRKEKSHREKDNDLARLLQVLLDAKDRCDVKICFASRELRTIERKLGRNPSLRIHEHTEDDMKIYTDGLLDESRGAWKRFERQHPHPREVISRRIQEKASGVFTWVYIVVSNINYDLETTRTFHEIEKKVEESPGELCGQDGLYAEALKHHVPKAHRDKGLRMLYHALDFVSSNLWGQTPNCPLDPLSLVIAEDITWFEDDLKRSVPTTDLFPMLASQEECQDLFNLGKAWLKSFTGCLLELRQNQRGENAVVFVHETVREFLEERRTIHSDQMAITESGKSLLHLESCGRVTMASFLWDFHNFMARGLDLHDSRYTLRDEKLYNQALGLALDLAVFIDTQQINRPYNDRNSKSTEERMLLFLFNDPSGQDCFLGRIQASINTIYRSQPYLDFYLECFDGLFHRSILKKSKSRKLLRVYHDDVVFPLDVGFCHRTADPNEQWKGQTIWHRFLHRQIALERSNRPKRYPKVGECVTKLVLMGADMHTRLRMMPEMKDQLKSLERPNFFGKKFFSLDSFWGTKLDRSCSPAFLIACLILYRRLQMPDSLDTESWRIPRAQTRFP</sequence>
<dbReference type="PANTHER" id="PTHR10039">
    <property type="entry name" value="AMELOGENIN"/>
    <property type="match status" value="1"/>
</dbReference>
<evidence type="ECO:0000313" key="1">
    <source>
        <dbReference type="EMBL" id="KAK7515830.1"/>
    </source>
</evidence>
<dbReference type="Proteomes" id="UP001363622">
    <property type="component" value="Unassembled WGS sequence"/>
</dbReference>
<dbReference type="EMBL" id="JBBPHU010000007">
    <property type="protein sequence ID" value="KAK7515830.1"/>
    <property type="molecule type" value="Genomic_DNA"/>
</dbReference>
<keyword evidence="2" id="KW-1185">Reference proteome</keyword>
<accession>A0ABR1KMR4</accession>